<protein>
    <recommendedName>
        <fullName evidence="1">Catalase core domain-containing protein</fullName>
    </recommendedName>
</protein>
<dbReference type="AlphaFoldDB" id="A0AA48M010"/>
<feature type="domain" description="Catalase core" evidence="1">
    <location>
        <begin position="59"/>
        <end position="137"/>
    </location>
</feature>
<dbReference type="CDD" id="cd08152">
    <property type="entry name" value="y4iL_like"/>
    <property type="match status" value="1"/>
</dbReference>
<dbReference type="GO" id="GO:0004096">
    <property type="term" value="F:catalase activity"/>
    <property type="evidence" value="ECO:0007669"/>
    <property type="project" value="InterPro"/>
</dbReference>
<name>A0AA48M010_9ZZZZ</name>
<dbReference type="GO" id="GO:0006979">
    <property type="term" value="P:response to oxidative stress"/>
    <property type="evidence" value="ECO:0007669"/>
    <property type="project" value="InterPro"/>
</dbReference>
<dbReference type="PANTHER" id="PTHR36195">
    <property type="entry name" value="DOMAIN PROTEIN, PUTATIVE (AFU_ORTHOLOGUE AFUA_5G01990)-RELATED-RELATED"/>
    <property type="match status" value="1"/>
</dbReference>
<sequence length="380" mass="42238">MKKLVLFALLATPVCAARAWDSSATKFEAVPQGEAQEITEMVDLTHKLLEQRYGGSAGETMARRAVHPKAHGCVKADFTVNQDLPEKYRVGLFATPGKSYKAWVRFSNATAIVRPDVNDNRADSRGMAVKVMGVEGDTLMNEPGGKTQDFLLINQPMFAFPNVHEYLEFTRIQFANKEDVRPFFAPQTLTDARKKIGGIVQKIATMHIANPLDAPYFSASAFLLGPENAAKFAARPRGAPANPSLPDRTPTDYLREAMKKSLSIAEGSPVVFDFQIQLRPDGLSPTDADYPIESANDEWKPKGDGTAAYQNVATITIRPQDFDTPLQNTECEHLVFTPWHGLTAHQPLGGINRLRREVYIASSRHRADHREPTDYPKWPF</sequence>
<dbReference type="Gene3D" id="2.40.180.10">
    <property type="entry name" value="Catalase core domain"/>
    <property type="match status" value="1"/>
</dbReference>
<evidence type="ECO:0000313" key="2">
    <source>
        <dbReference type="EMBL" id="CAJ0850299.1"/>
    </source>
</evidence>
<evidence type="ECO:0000259" key="1">
    <source>
        <dbReference type="Pfam" id="PF00199"/>
    </source>
</evidence>
<dbReference type="EMBL" id="OY288114">
    <property type="protein sequence ID" value="CAJ0850299.1"/>
    <property type="molecule type" value="Genomic_DNA"/>
</dbReference>
<dbReference type="InterPro" id="IPR011614">
    <property type="entry name" value="Catalase_core"/>
</dbReference>
<dbReference type="PROSITE" id="PS51402">
    <property type="entry name" value="CATALASE_3"/>
    <property type="match status" value="1"/>
</dbReference>
<dbReference type="Pfam" id="PF00199">
    <property type="entry name" value="Catalase"/>
    <property type="match status" value="1"/>
</dbReference>
<dbReference type="InterPro" id="IPR020835">
    <property type="entry name" value="Catalase_sf"/>
</dbReference>
<dbReference type="PANTHER" id="PTHR36195:SF4">
    <property type="entry name" value="DOMAIN PROTEIN, PUTATIVE (AFU_ORTHOLOGUE AFUA_5G01990)-RELATED"/>
    <property type="match status" value="1"/>
</dbReference>
<reference evidence="2" key="1">
    <citation type="submission" date="2023-07" db="EMBL/GenBank/DDBJ databases">
        <authorList>
            <person name="Pelsma A.J. K."/>
        </authorList>
    </citation>
    <scope>NUCLEOTIDE SEQUENCE</scope>
</reference>
<dbReference type="GO" id="GO:0020037">
    <property type="term" value="F:heme binding"/>
    <property type="evidence" value="ECO:0007669"/>
    <property type="project" value="InterPro"/>
</dbReference>
<organism evidence="2">
    <name type="scientific">freshwater sediment metagenome</name>
    <dbReference type="NCBI Taxonomy" id="556182"/>
    <lineage>
        <taxon>unclassified sequences</taxon>
        <taxon>metagenomes</taxon>
        <taxon>ecological metagenomes</taxon>
    </lineage>
</organism>
<dbReference type="InterPro" id="IPR018028">
    <property type="entry name" value="Catalase"/>
</dbReference>
<dbReference type="SUPFAM" id="SSF56634">
    <property type="entry name" value="Heme-dependent catalase-like"/>
    <property type="match status" value="1"/>
</dbReference>
<accession>A0AA48M010</accession>
<gene>
    <name evidence="2" type="ORF">AMST5_00249</name>
</gene>
<proteinExistence type="predicted"/>